<proteinExistence type="predicted"/>
<dbReference type="EMBL" id="CADCWA010000112">
    <property type="protein sequence ID" value="CAA9520385.1"/>
    <property type="molecule type" value="Genomic_DNA"/>
</dbReference>
<dbReference type="AlphaFoldDB" id="A0A6J4TD88"/>
<dbReference type="Gene3D" id="2.30.40.10">
    <property type="entry name" value="Urease, subunit C, domain 1"/>
    <property type="match status" value="2"/>
</dbReference>
<dbReference type="SUPFAM" id="SSF51556">
    <property type="entry name" value="Metallo-dependent hydrolases"/>
    <property type="match status" value="1"/>
</dbReference>
<dbReference type="Pfam" id="PF07676">
    <property type="entry name" value="PD40"/>
    <property type="match status" value="2"/>
</dbReference>
<dbReference type="PANTHER" id="PTHR43135:SF3">
    <property type="entry name" value="ALPHA-D-RIBOSE 1-METHYLPHOSPHONATE 5-TRIPHOSPHATE DIPHOSPHATASE"/>
    <property type="match status" value="1"/>
</dbReference>
<dbReference type="Pfam" id="PF26549">
    <property type="entry name" value="Tricorn_N"/>
    <property type="match status" value="1"/>
</dbReference>
<dbReference type="InterPro" id="IPR051781">
    <property type="entry name" value="Metallo-dep_Hydrolase"/>
</dbReference>
<dbReference type="InterPro" id="IPR011059">
    <property type="entry name" value="Metal-dep_hydrolase_composite"/>
</dbReference>
<dbReference type="InterPro" id="IPR011042">
    <property type="entry name" value="6-blade_b-propeller_TolB-like"/>
</dbReference>
<dbReference type="PANTHER" id="PTHR43135">
    <property type="entry name" value="ALPHA-D-RIBOSE 1-METHYLPHOSPHONATE 5-TRIPHOSPHATE DIPHOSPHATASE"/>
    <property type="match status" value="1"/>
</dbReference>
<accession>A0A6J4TD88</accession>
<dbReference type="RefSeq" id="WP_294169568.1">
    <property type="nucleotide sequence ID" value="NZ_CADCWA010000112.1"/>
</dbReference>
<reference evidence="2" key="1">
    <citation type="submission" date="2020-02" db="EMBL/GenBank/DDBJ databases">
        <authorList>
            <person name="Meier V. D."/>
        </authorList>
    </citation>
    <scope>NUCLEOTIDE SEQUENCE</scope>
    <source>
        <strain evidence="2">AVDCRST_MAG31</strain>
    </source>
</reference>
<dbReference type="SUPFAM" id="SSF69304">
    <property type="entry name" value="Tricorn protease N-terminal domain"/>
    <property type="match status" value="1"/>
</dbReference>
<evidence type="ECO:0000259" key="1">
    <source>
        <dbReference type="Pfam" id="PF01979"/>
    </source>
</evidence>
<dbReference type="SUPFAM" id="SSF51338">
    <property type="entry name" value="Composite domain of metallo-dependent hydrolases"/>
    <property type="match status" value="1"/>
</dbReference>
<gene>
    <name evidence="2" type="ORF">AVDCRST_MAG31-1543</name>
</gene>
<evidence type="ECO:0000313" key="2">
    <source>
        <dbReference type="EMBL" id="CAA9520385.1"/>
    </source>
</evidence>
<dbReference type="Gene3D" id="2.120.10.30">
    <property type="entry name" value="TolB, C-terminal domain"/>
    <property type="match status" value="3"/>
</dbReference>
<dbReference type="InterPro" id="IPR006680">
    <property type="entry name" value="Amidohydro-rel"/>
</dbReference>
<dbReference type="SUPFAM" id="SSF82171">
    <property type="entry name" value="DPP6 N-terminal domain-like"/>
    <property type="match status" value="1"/>
</dbReference>
<dbReference type="InterPro" id="IPR011659">
    <property type="entry name" value="WD40"/>
</dbReference>
<sequence>MAAGVPLRRVLLLLSLLAVAEPLLADALPLSPGRRFELKTDSATWMPVDVSPDGTRLVTDILGDLYSLPVRGGEARRLTSGMAVDSQPVFSPDGRRIAFVSDRSGAESLWVADADGGNATQVTTEEDDIWVSPAWSPDGRSLYASRFIPAASAYELWVHPADASGPGRLLVPASVDGTPRSSLGAWPTPDGRAVLFARAEGRLSDDLAAWTIVRRELGSGEETVLVSAPPSYRTDLVQGSFFRPVLSPDGRLLAYGSRHEGQTGLRLLDLRTGRDRWLAFPVQHDQAQAASWSDLLPRFDFTPDGKAVVFTRGARLHRVEVATGTVRALPFSAAIALDLGPSLRTGIKADIGPVRARIVHHPVPSPDGRQVAFSALGRIYVMPLAGAAEPRPVTPADQRAFMPSWSPDGRSLAYVSWTARDDGHVWSVPASGGRARRISRTPGYYSFPAFTPDARAILAVRSSTRFRMGSYMEYGAHRQASLVELPLRGGDERTLASGSMGGRPHFGRERDAVYLHFADGLARVPLDGGPRQTVLKVSGPGWYFSEAPGQADDLRISPDGRWALAQLAQQLHLVELPPGGTAAEIDLRNPKVRHRKLTDEGADFFEWSRDGSTIHWAVGSTLFSRPLASVQFSGREDLRDSAKPGVASRDAPVLVPRTIPPGALLLRGATLLTMRGAEAVPAADLLIVGDRIAALGPRGSFAAPPGTAIRDVAGRFIIPGLIDAHHHYADIRRSVLDFESWGPRANLAYGVTTAFDPSTLSIDTLAYADAVEAGLMLGSRMPSTGPALFSFNQFKSLDEVRAVLLRYRDRYGLRNLKQYRTGNRRVRQWVVQAARELGMLPTSEGALALRLDLSQIIDGYPGHEHALPAAPLGRDMVELLARTRTSYTPTLQIGNGGYEGQDYFIVRDRPSGDPKLNRFAPRFVVSVKTRQRQWRELGEYLFPQIAADAARVKRAGGLVAIGAHGEMPGLGTHWEMEAHVMGGMTPAEALHSATMGSAEAIGRAGEFGSLEPGKFADLVILTRDPRADIRNSLAIAQVMQGGRLYDGETLDQLWPAQRRLPEPWFRREDAPAVAVSGFPAPPDLHHPDHQH</sequence>
<dbReference type="GO" id="GO:0016810">
    <property type="term" value="F:hydrolase activity, acting on carbon-nitrogen (but not peptide) bonds"/>
    <property type="evidence" value="ECO:0007669"/>
    <property type="project" value="InterPro"/>
</dbReference>
<dbReference type="InterPro" id="IPR032466">
    <property type="entry name" value="Metal_Hydrolase"/>
</dbReference>
<feature type="domain" description="Amidohydrolase-related" evidence="1">
    <location>
        <begin position="980"/>
        <end position="1043"/>
    </location>
</feature>
<dbReference type="Pfam" id="PF01979">
    <property type="entry name" value="Amidohydro_1"/>
    <property type="match status" value="1"/>
</dbReference>
<organism evidence="2">
    <name type="scientific">uncultured Sphingomonas sp</name>
    <dbReference type="NCBI Taxonomy" id="158754"/>
    <lineage>
        <taxon>Bacteria</taxon>
        <taxon>Pseudomonadati</taxon>
        <taxon>Pseudomonadota</taxon>
        <taxon>Alphaproteobacteria</taxon>
        <taxon>Sphingomonadales</taxon>
        <taxon>Sphingomonadaceae</taxon>
        <taxon>Sphingomonas</taxon>
        <taxon>environmental samples</taxon>
    </lineage>
</organism>
<dbReference type="Gene3D" id="3.20.20.140">
    <property type="entry name" value="Metal-dependent hydrolases"/>
    <property type="match status" value="2"/>
</dbReference>
<protein>
    <submittedName>
        <fullName evidence="2">TolB protein, periplasmic protein involved in the tonb-independent uptake of group A colicins</fullName>
    </submittedName>
</protein>
<name>A0A6J4TD88_9SPHN</name>